<dbReference type="Proteomes" id="UP000694843">
    <property type="component" value="Unplaced"/>
</dbReference>
<dbReference type="GeneID" id="108674499"/>
<dbReference type="KEGG" id="hazt:108674499"/>
<gene>
    <name evidence="2" type="primary">LOC108674499</name>
</gene>
<sequence length="193" mass="21356">MFLTCIENLSAPASGEAAGGADGSGASSSKQHIRLGGQLRLWGYKFPDLTSQIAPLTIDIVDLPLLVTKEEIAKKFHIAQDYITLKRKRDKKSASAIIVAPSWRESDKLLGDHNAVFFGKHKAFLRQSYDSDASRPSSELYKPHKLSSEKFDLSPASSGQPTLHVLNDDILFHILKNFNVQEKLMLEAGKLHE</sequence>
<reference evidence="2" key="1">
    <citation type="submission" date="2025-08" db="UniProtKB">
        <authorList>
            <consortium name="RefSeq"/>
        </authorList>
    </citation>
    <scope>IDENTIFICATION</scope>
    <source>
        <tissue evidence="2">Whole organism</tissue>
    </source>
</reference>
<dbReference type="AlphaFoldDB" id="A0A8B7NYJ3"/>
<evidence type="ECO:0000313" key="2">
    <source>
        <dbReference type="RefSeq" id="XP_018017946.1"/>
    </source>
</evidence>
<organism evidence="1 2">
    <name type="scientific">Hyalella azteca</name>
    <name type="common">Amphipod</name>
    <dbReference type="NCBI Taxonomy" id="294128"/>
    <lineage>
        <taxon>Eukaryota</taxon>
        <taxon>Metazoa</taxon>
        <taxon>Ecdysozoa</taxon>
        <taxon>Arthropoda</taxon>
        <taxon>Crustacea</taxon>
        <taxon>Multicrustacea</taxon>
        <taxon>Malacostraca</taxon>
        <taxon>Eumalacostraca</taxon>
        <taxon>Peracarida</taxon>
        <taxon>Amphipoda</taxon>
        <taxon>Senticaudata</taxon>
        <taxon>Talitrida</taxon>
        <taxon>Talitroidea</taxon>
        <taxon>Hyalellidae</taxon>
        <taxon>Hyalella</taxon>
    </lineage>
</organism>
<evidence type="ECO:0000313" key="1">
    <source>
        <dbReference type="Proteomes" id="UP000694843"/>
    </source>
</evidence>
<dbReference type="OrthoDB" id="6370080at2759"/>
<name>A0A8B7NYJ3_HYAAZ</name>
<accession>A0A8B7NYJ3</accession>
<dbReference type="RefSeq" id="XP_018017946.1">
    <property type="nucleotide sequence ID" value="XM_018162457.2"/>
</dbReference>
<keyword evidence="1" id="KW-1185">Reference proteome</keyword>
<protein>
    <submittedName>
        <fullName evidence="2">Uncharacterized protein LOC108674499</fullName>
    </submittedName>
</protein>
<proteinExistence type="predicted"/>